<dbReference type="RefSeq" id="WP_086576542.1">
    <property type="nucleotide sequence ID" value="NZ_NGFP01000153.1"/>
</dbReference>
<dbReference type="EMBL" id="NGFP01000153">
    <property type="protein sequence ID" value="OUC92958.1"/>
    <property type="molecule type" value="Genomic_DNA"/>
</dbReference>
<accession>A0A243RE15</accession>
<proteinExistence type="predicted"/>
<protein>
    <recommendedName>
        <fullName evidence="3">ESX-1 secretion-associated protein EspA/EspE-like domain-containing protein</fullName>
    </recommendedName>
</protein>
<evidence type="ECO:0000313" key="1">
    <source>
        <dbReference type="EMBL" id="OUC92958.1"/>
    </source>
</evidence>
<dbReference type="Proteomes" id="UP000194761">
    <property type="component" value="Unassembled WGS sequence"/>
</dbReference>
<sequence>MAYESDRAIYMTSAATAQAAAAILANPAAVPRLLLAKTIADMMTMLVSNPGGMSKASEEWNGSDAGDADLGAVEQGIRDLKAKAREYKGWEGDACEFFIDKMDILLDELEKMKSYRNSSSQTLAQAAAIYHHGAQFVAAVAALMSGLAAASLVPITKAASNLTIAVVLRSVGKTVLRIFRMKLKVLAAAGVILAGVNGYQLTQAQLLPGLKALPDKTPDFKRAGPEGFPMGQPKVLSV</sequence>
<dbReference type="AlphaFoldDB" id="A0A243RE15"/>
<gene>
    <name evidence="1" type="ORF">CA984_28050</name>
</gene>
<comment type="caution">
    <text evidence="1">The sequence shown here is derived from an EMBL/GenBank/DDBJ whole genome shotgun (WGS) entry which is preliminary data.</text>
</comment>
<organism evidence="1 2">
    <name type="scientific">Streptosporangium minutum</name>
    <dbReference type="NCBI Taxonomy" id="569862"/>
    <lineage>
        <taxon>Bacteria</taxon>
        <taxon>Bacillati</taxon>
        <taxon>Actinomycetota</taxon>
        <taxon>Actinomycetes</taxon>
        <taxon>Streptosporangiales</taxon>
        <taxon>Streptosporangiaceae</taxon>
        <taxon>Streptosporangium</taxon>
    </lineage>
</organism>
<evidence type="ECO:0000313" key="2">
    <source>
        <dbReference type="Proteomes" id="UP000194761"/>
    </source>
</evidence>
<reference evidence="1 2" key="1">
    <citation type="submission" date="2017-05" db="EMBL/GenBank/DDBJ databases">
        <title>Biotechnological potential of actinobacteria isolated from South African environments.</title>
        <authorList>
            <person name="Le Roes-Hill M."/>
            <person name="Prins A."/>
            <person name="Durrell K.A."/>
        </authorList>
    </citation>
    <scope>NUCLEOTIDE SEQUENCE [LARGE SCALE GENOMIC DNA]</scope>
    <source>
        <strain evidence="1">M26</strain>
    </source>
</reference>
<name>A0A243RE15_9ACTN</name>
<keyword evidence="2" id="KW-1185">Reference proteome</keyword>
<evidence type="ECO:0008006" key="3">
    <source>
        <dbReference type="Google" id="ProtNLM"/>
    </source>
</evidence>